<feature type="compositionally biased region" description="Basic and acidic residues" evidence="1">
    <location>
        <begin position="200"/>
        <end position="220"/>
    </location>
</feature>
<accession>A0A1A9N1Q2</accession>
<keyword evidence="2" id="KW-0812">Transmembrane</keyword>
<dbReference type="AlphaFoldDB" id="A0A1A9N1Q2"/>
<dbReference type="OrthoDB" id="9006324at2"/>
<sequence>MFDDTGLPNSARDAMAGGSATDGVAPAAGPPPRFGRLALCVAAMSALAIGVMGTVAYGVWFNHDQQAYAAAIVGARQALGTSASATAGKVAVAYPASAAVAPAAATTVLAKSQPPAVRGITSGTTPGATPSVTQVPVMDPEPGGPLASYSGQVVGRSAQPAQVVVTANAAPAASASSSASARPAASSGNPPAQQVASVRPGKEGRATPQEHRANARHKDSSLFARVGQFLRRVSYRQHGNPNPSRQDNYSHP</sequence>
<keyword evidence="5" id="KW-1185">Reference proteome</keyword>
<keyword evidence="2" id="KW-1133">Transmembrane helix</keyword>
<name>A0A1A9N1Q2_9BURK</name>
<evidence type="ECO:0000313" key="6">
    <source>
        <dbReference type="Proteomes" id="UP000078116"/>
    </source>
</evidence>
<evidence type="ECO:0000313" key="5">
    <source>
        <dbReference type="Proteomes" id="UP000077961"/>
    </source>
</evidence>
<dbReference type="STRING" id="1462993.A6V36_17060"/>
<feature type="compositionally biased region" description="Low complexity" evidence="1">
    <location>
        <begin position="178"/>
        <end position="192"/>
    </location>
</feature>
<keyword evidence="2" id="KW-0472">Membrane</keyword>
<evidence type="ECO:0000313" key="4">
    <source>
        <dbReference type="EMBL" id="OAJ63897.1"/>
    </source>
</evidence>
<protein>
    <submittedName>
        <fullName evidence="3">Uncharacterized protein</fullName>
    </submittedName>
</protein>
<organism evidence="3 6">
    <name type="scientific">Paraburkholderia ginsengiterrae</name>
    <dbReference type="NCBI Taxonomy" id="1462993"/>
    <lineage>
        <taxon>Bacteria</taxon>
        <taxon>Pseudomonadati</taxon>
        <taxon>Pseudomonadota</taxon>
        <taxon>Betaproteobacteria</taxon>
        <taxon>Burkholderiales</taxon>
        <taxon>Burkholderiaceae</taxon>
        <taxon>Paraburkholderia</taxon>
    </lineage>
</organism>
<evidence type="ECO:0000313" key="3">
    <source>
        <dbReference type="EMBL" id="OAJ54223.1"/>
    </source>
</evidence>
<evidence type="ECO:0000256" key="1">
    <source>
        <dbReference type="SAM" id="MobiDB-lite"/>
    </source>
</evidence>
<dbReference type="EMBL" id="LXKA01000351">
    <property type="protein sequence ID" value="OAJ54223.1"/>
    <property type="molecule type" value="Genomic_DNA"/>
</dbReference>
<gene>
    <name evidence="4" type="ORF">A6V36_17060</name>
    <name evidence="3" type="ORF">A6V37_34725</name>
</gene>
<dbReference type="Proteomes" id="UP000077961">
    <property type="component" value="Unassembled WGS sequence"/>
</dbReference>
<comment type="caution">
    <text evidence="3">The sequence shown here is derived from an EMBL/GenBank/DDBJ whole genome shotgun (WGS) entry which is preliminary data.</text>
</comment>
<feature type="region of interest" description="Disordered" evidence="1">
    <location>
        <begin position="178"/>
        <end position="252"/>
    </location>
</feature>
<dbReference type="EMBL" id="LXJZ01000009">
    <property type="protein sequence ID" value="OAJ63897.1"/>
    <property type="molecule type" value="Genomic_DNA"/>
</dbReference>
<proteinExistence type="predicted"/>
<feature type="transmembrane region" description="Helical" evidence="2">
    <location>
        <begin position="37"/>
        <end position="60"/>
    </location>
</feature>
<feature type="region of interest" description="Disordered" evidence="1">
    <location>
        <begin position="1"/>
        <end position="24"/>
    </location>
</feature>
<reference evidence="5 6" key="1">
    <citation type="submission" date="2016-04" db="EMBL/GenBank/DDBJ databases">
        <title>Reclassification of Paraburkholderia panaciterrae (Farh et al. 2015) Dobritsa &amp; Samadpour 2016 as a later homotypic synonym of Paraburkholderia ginsengiterrae (Farh et al. 2015) Dobritsa &amp; Samadpour 2016.</title>
        <authorList>
            <person name="Dobritsa A.P."/>
            <person name="Kutumbaka K."/>
            <person name="Samadpour M."/>
        </authorList>
    </citation>
    <scope>NUCLEOTIDE SEQUENCE [LARGE SCALE GENOMIC DNA]</scope>
    <source>
        <strain evidence="3 6">DCY85</strain>
        <strain evidence="4 5">DCY85-1</strain>
    </source>
</reference>
<feature type="compositionally biased region" description="Polar residues" evidence="1">
    <location>
        <begin position="237"/>
        <end position="252"/>
    </location>
</feature>
<evidence type="ECO:0000256" key="2">
    <source>
        <dbReference type="SAM" id="Phobius"/>
    </source>
</evidence>
<dbReference type="Proteomes" id="UP000078116">
    <property type="component" value="Unassembled WGS sequence"/>
</dbReference>
<dbReference type="RefSeq" id="WP_064265030.1">
    <property type="nucleotide sequence ID" value="NZ_LXJZ01000009.1"/>
</dbReference>